<dbReference type="AlphaFoldDB" id="A0AAV3Q568"/>
<protein>
    <recommendedName>
        <fullName evidence="3">CCHC-type domain-containing protein</fullName>
    </recommendedName>
</protein>
<keyword evidence="1" id="KW-0863">Zinc-finger</keyword>
<evidence type="ECO:0000256" key="2">
    <source>
        <dbReference type="SAM" id="Coils"/>
    </source>
</evidence>
<dbReference type="GO" id="GO:0003676">
    <property type="term" value="F:nucleic acid binding"/>
    <property type="evidence" value="ECO:0007669"/>
    <property type="project" value="InterPro"/>
</dbReference>
<name>A0AAV3Q568_LITER</name>
<keyword evidence="2" id="KW-0175">Coiled coil</keyword>
<dbReference type="GO" id="GO:0008270">
    <property type="term" value="F:zinc ion binding"/>
    <property type="evidence" value="ECO:0007669"/>
    <property type="project" value="UniProtKB-KW"/>
</dbReference>
<evidence type="ECO:0000256" key="1">
    <source>
        <dbReference type="PROSITE-ProRule" id="PRU00047"/>
    </source>
</evidence>
<reference evidence="4 5" key="1">
    <citation type="submission" date="2024-01" db="EMBL/GenBank/DDBJ databases">
        <title>The complete chloroplast genome sequence of Lithospermum erythrorhizon: insights into the phylogenetic relationship among Boraginaceae species and the maternal lineages of purple gromwells.</title>
        <authorList>
            <person name="Okada T."/>
            <person name="Watanabe K."/>
        </authorList>
    </citation>
    <scope>NUCLEOTIDE SEQUENCE [LARGE SCALE GENOMIC DNA]</scope>
</reference>
<dbReference type="Proteomes" id="UP001454036">
    <property type="component" value="Unassembled WGS sequence"/>
</dbReference>
<evidence type="ECO:0000313" key="4">
    <source>
        <dbReference type="EMBL" id="GAA0157377.1"/>
    </source>
</evidence>
<evidence type="ECO:0000313" key="5">
    <source>
        <dbReference type="Proteomes" id="UP001454036"/>
    </source>
</evidence>
<proteinExistence type="predicted"/>
<dbReference type="EMBL" id="BAABME010003090">
    <property type="protein sequence ID" value="GAA0157377.1"/>
    <property type="molecule type" value="Genomic_DNA"/>
</dbReference>
<sequence length="284" mass="32153">MYEKLLAHCNKLTGLYMKQEKENKRLLDENNEMLIVNSGLNEKVEGLNAELEAMKKSVHMLNSGTSKLDEILSLGQSPNDHTGVGYVAGECSKESKFIPAAKVKESQLLYQLLPTAGLTTGRPHVEALPKNKRKKKWICHHCGKKGHIRPYCYKLYGRNIHQHGQIPHIQNSKIAHHKEWRVKRVDSGVAQHKEWKIKNDYRGNSCVANRKVWKVKRDLRGKEKEANVVSIPNVHARGELDMCGANGQAGGSTSVNHSCEDNELQNSSFVVRWIDFLRQKGGEM</sequence>
<keyword evidence="5" id="KW-1185">Reference proteome</keyword>
<organism evidence="4 5">
    <name type="scientific">Lithospermum erythrorhizon</name>
    <name type="common">Purple gromwell</name>
    <name type="synonym">Lithospermum officinale var. erythrorhizon</name>
    <dbReference type="NCBI Taxonomy" id="34254"/>
    <lineage>
        <taxon>Eukaryota</taxon>
        <taxon>Viridiplantae</taxon>
        <taxon>Streptophyta</taxon>
        <taxon>Embryophyta</taxon>
        <taxon>Tracheophyta</taxon>
        <taxon>Spermatophyta</taxon>
        <taxon>Magnoliopsida</taxon>
        <taxon>eudicotyledons</taxon>
        <taxon>Gunneridae</taxon>
        <taxon>Pentapetalae</taxon>
        <taxon>asterids</taxon>
        <taxon>lamiids</taxon>
        <taxon>Boraginales</taxon>
        <taxon>Boraginaceae</taxon>
        <taxon>Boraginoideae</taxon>
        <taxon>Lithospermeae</taxon>
        <taxon>Lithospermum</taxon>
    </lineage>
</organism>
<evidence type="ECO:0000259" key="3">
    <source>
        <dbReference type="PROSITE" id="PS50158"/>
    </source>
</evidence>
<accession>A0AAV3Q568</accession>
<feature type="domain" description="CCHC-type" evidence="3">
    <location>
        <begin position="139"/>
        <end position="152"/>
    </location>
</feature>
<feature type="coiled-coil region" evidence="2">
    <location>
        <begin position="9"/>
        <end position="57"/>
    </location>
</feature>
<keyword evidence="1" id="KW-0479">Metal-binding</keyword>
<dbReference type="PROSITE" id="PS50158">
    <property type="entry name" value="ZF_CCHC"/>
    <property type="match status" value="1"/>
</dbReference>
<gene>
    <name evidence="4" type="ORF">LIER_14656</name>
</gene>
<keyword evidence="1" id="KW-0862">Zinc</keyword>
<comment type="caution">
    <text evidence="4">The sequence shown here is derived from an EMBL/GenBank/DDBJ whole genome shotgun (WGS) entry which is preliminary data.</text>
</comment>
<dbReference type="InterPro" id="IPR001878">
    <property type="entry name" value="Znf_CCHC"/>
</dbReference>